<protein>
    <recommendedName>
        <fullName evidence="8">PHD-type domain-containing protein</fullName>
    </recommendedName>
</protein>
<dbReference type="Gene3D" id="3.30.40.10">
    <property type="entry name" value="Zinc/RING finger domain, C3HC4 (zinc finger)"/>
    <property type="match status" value="1"/>
</dbReference>
<dbReference type="InterPro" id="IPR017956">
    <property type="entry name" value="AT_hook_DNA-bd_motif"/>
</dbReference>
<dbReference type="InterPro" id="IPR032308">
    <property type="entry name" value="TDBD"/>
</dbReference>
<evidence type="ECO:0000313" key="9">
    <source>
        <dbReference type="EMBL" id="GKU86567.1"/>
    </source>
</evidence>
<keyword evidence="2" id="KW-0479">Metal-binding</keyword>
<dbReference type="PANTHER" id="PTHR46309:SF1">
    <property type="entry name" value="PHD FINGER PROTEIN 12"/>
    <property type="match status" value="1"/>
</dbReference>
<comment type="caution">
    <text evidence="9">The sequence shown here is derived from an EMBL/GenBank/DDBJ whole genome shotgun (WGS) entry which is preliminary data.</text>
</comment>
<gene>
    <name evidence="9" type="ORF">SLEP1_g1079</name>
</gene>
<dbReference type="SUPFAM" id="SSF57903">
    <property type="entry name" value="FYVE/PHD zinc finger"/>
    <property type="match status" value="1"/>
</dbReference>
<evidence type="ECO:0000256" key="7">
    <source>
        <dbReference type="SAM" id="MobiDB-lite"/>
    </source>
</evidence>
<proteinExistence type="predicted"/>
<keyword evidence="5" id="KW-0539">Nucleus</keyword>
<feature type="compositionally biased region" description="Basic and acidic residues" evidence="7">
    <location>
        <begin position="55"/>
        <end position="72"/>
    </location>
</feature>
<dbReference type="Pfam" id="PF23209">
    <property type="entry name" value="IDM1_C"/>
    <property type="match status" value="1"/>
</dbReference>
<dbReference type="CDD" id="cd15539">
    <property type="entry name" value="PHD1_AIRE"/>
    <property type="match status" value="1"/>
</dbReference>
<feature type="compositionally biased region" description="Basic and acidic residues" evidence="7">
    <location>
        <begin position="464"/>
        <end position="477"/>
    </location>
</feature>
<dbReference type="Pfam" id="PF22970">
    <property type="entry name" value="DUF7028"/>
    <property type="match status" value="1"/>
</dbReference>
<feature type="region of interest" description="Disordered" evidence="7">
    <location>
        <begin position="609"/>
        <end position="687"/>
    </location>
</feature>
<evidence type="ECO:0000259" key="8">
    <source>
        <dbReference type="PROSITE" id="PS50016"/>
    </source>
</evidence>
<feature type="compositionally biased region" description="Basic and acidic residues" evidence="7">
    <location>
        <begin position="260"/>
        <end position="293"/>
    </location>
</feature>
<dbReference type="InterPro" id="IPR042163">
    <property type="entry name" value="PHF12"/>
</dbReference>
<evidence type="ECO:0000256" key="1">
    <source>
        <dbReference type="ARBA" id="ARBA00004123"/>
    </source>
</evidence>
<comment type="subcellular location">
    <subcellularLocation>
        <location evidence="1">Nucleus</location>
    </subcellularLocation>
</comment>
<accession>A0AAV5HLE2</accession>
<feature type="compositionally biased region" description="Basic and acidic residues" evidence="7">
    <location>
        <begin position="81"/>
        <end position="101"/>
    </location>
</feature>
<dbReference type="PANTHER" id="PTHR46309">
    <property type="entry name" value="PHD FINGER PROTEIN 12"/>
    <property type="match status" value="1"/>
</dbReference>
<keyword evidence="4" id="KW-0862">Zinc</keyword>
<dbReference type="InterPro" id="IPR011011">
    <property type="entry name" value="Znf_FYVE_PHD"/>
</dbReference>
<evidence type="ECO:0000256" key="6">
    <source>
        <dbReference type="PROSITE-ProRule" id="PRU00146"/>
    </source>
</evidence>
<sequence length="1378" mass="153771">MSSIPVRLGFSKPNLALKEEFDMERKGFDLNEKGSPGEFSESDEGQLVSSCKEGAAVEKPEENGECREEAEGKAVQLVENGSKRSRVESSEDKEDVESISKRLKREGLDSKLQLPGAGRALRSRFALKTGSEKEVDQGESADIVDGKKTDTDGDVKKMTEIEKEEIDNSGKVTEVKRRRGRPPKVQVNESKEVDQCESADVVDGKKTDDNVDGKKTMEKKQEEIGNSGEVIVVKRKRGRPPKVQVNESKEVDQGASADDVDGKKTDCNVDVKKSVSVQESDHFHDEATKEVKHQPGMQPFKRKRGRPPKVKESDGFEKKKVVLERERNNDRFTNNEIEEELEGSNKHNRGRSNAVQLNEMSPKKSVNVEEGDYLDDEVGKAVQHECGRPHLKRKRGRPPLKRRPGRPPKVQQSNGFEKKKVVLESERGDHSNVMAGKGIIHKRGRPRKVHGSWGVLKGKLNEVKSGPLRDGKVDSKLRNSLKQSDSERTHTKYSKKVNFSDLERGNNEALQSFKGERSAAKQAMRDRIIKLLLAAGWTIDYRPRSGRDYNDAVYVNPSGKTHWSVTLAYQVLKESCESSNADSKTSDFTFTPIPEEELSILKKVMTKKRVGKKKKKKLKGKEKDENTDSEGEFEKKKRKQKWKLKPKRRYDGRENGKKRKKQKRKFQQNGEEESDDSAGTSNKAMLLSGRKYKRKETQNRKRCALLVRNSMDGAESSNDGYVLYDGRRTVLAWMIDLGTVAVDDKVQYVNQGTQALCEGRITRDGILCDCCNEMFIVEKFESHSGSKLNEPFQNICLLNGKSLLECMYDSWNKQEESKHKGFHFVDVDGEDPNDDTCGICGDGGDLICCDSCPSTFHQSCLDVNKFPSGDWHCIYCTCKYCGMVGEKMNRNDSEEDKALSALFTCCLCEEKYHRLCIMKDAVSDDPDRPSFCGKKCQELFERLQMLVGVKHELEEGFSWTLTHRFDVSPGVSLNDSSQKVESNSRLAVALSVMDECFLPLVDHKSGINLIRNIVYNFGSNFNRLNYSGFLTAILERGDEITAAASIRIHGNQLAEMPFIGTRYVCRRQGMCRLLLHAIESALHSLKVEKLVIPAVLELRETWTSVFGFKPLDASSRQKMKNMNILVFPGIDMLQKPLLMNQFTEENMICSEGVKSSKLSARQIIDERPDNSGEWCSAASDLSVSDEGTASAFYVPAPDGSTVDLDSGLSKASEVELHGSNVKDDTNSNHKVEAFAHELKDPLYHLGGSGIAPPGHRDVHPCGIPDIAIEKADSQPLMNTGVSKPTELTKDSCEVALDDSHDSKATIPAPQTVSSVAKQILNGAEHLKSAPQDDNIRSMQCASETLCELNPASGVPLHCASNEGKSCSPEVVVLSNKAR</sequence>
<evidence type="ECO:0000256" key="5">
    <source>
        <dbReference type="ARBA" id="ARBA00023242"/>
    </source>
</evidence>
<dbReference type="Pfam" id="PF02178">
    <property type="entry name" value="AT_hook"/>
    <property type="match status" value="4"/>
</dbReference>
<dbReference type="GO" id="GO:0003714">
    <property type="term" value="F:transcription corepressor activity"/>
    <property type="evidence" value="ECO:0007669"/>
    <property type="project" value="InterPro"/>
</dbReference>
<feature type="region of interest" description="Disordered" evidence="7">
    <location>
        <begin position="464"/>
        <end position="493"/>
    </location>
</feature>
<feature type="compositionally biased region" description="Basic residues" evidence="7">
    <location>
        <begin position="389"/>
        <end position="406"/>
    </location>
</feature>
<evidence type="ECO:0000313" key="10">
    <source>
        <dbReference type="Proteomes" id="UP001054252"/>
    </source>
</evidence>
<dbReference type="Pfam" id="PF00628">
    <property type="entry name" value="PHD"/>
    <property type="match status" value="1"/>
</dbReference>
<feature type="region of interest" description="Disordered" evidence="7">
    <location>
        <begin position="381"/>
        <end position="430"/>
    </location>
</feature>
<name>A0AAV5HLE2_9ROSI</name>
<dbReference type="Pfam" id="PF16135">
    <property type="entry name" value="TDBD"/>
    <property type="match status" value="1"/>
</dbReference>
<dbReference type="GO" id="GO:0006357">
    <property type="term" value="P:regulation of transcription by RNA polymerase II"/>
    <property type="evidence" value="ECO:0007669"/>
    <property type="project" value="TreeGrafter"/>
</dbReference>
<dbReference type="SMART" id="SM00384">
    <property type="entry name" value="AT_hook"/>
    <property type="match status" value="5"/>
</dbReference>
<feature type="compositionally biased region" description="Basic residues" evidence="7">
    <location>
        <begin position="656"/>
        <end position="666"/>
    </location>
</feature>
<feature type="compositionally biased region" description="Basic and acidic residues" evidence="7">
    <location>
        <begin position="144"/>
        <end position="161"/>
    </location>
</feature>
<feature type="compositionally biased region" description="Basic and acidic residues" evidence="7">
    <location>
        <begin position="202"/>
        <end position="223"/>
    </location>
</feature>
<feature type="region of interest" description="Disordered" evidence="7">
    <location>
        <begin position="27"/>
        <end position="101"/>
    </location>
</feature>
<dbReference type="GO" id="GO:0003677">
    <property type="term" value="F:DNA binding"/>
    <property type="evidence" value="ECO:0007669"/>
    <property type="project" value="InterPro"/>
</dbReference>
<evidence type="ECO:0000256" key="4">
    <source>
        <dbReference type="ARBA" id="ARBA00022833"/>
    </source>
</evidence>
<organism evidence="9 10">
    <name type="scientific">Rubroshorea leprosula</name>
    <dbReference type="NCBI Taxonomy" id="152421"/>
    <lineage>
        <taxon>Eukaryota</taxon>
        <taxon>Viridiplantae</taxon>
        <taxon>Streptophyta</taxon>
        <taxon>Embryophyta</taxon>
        <taxon>Tracheophyta</taxon>
        <taxon>Spermatophyta</taxon>
        <taxon>Magnoliopsida</taxon>
        <taxon>eudicotyledons</taxon>
        <taxon>Gunneridae</taxon>
        <taxon>Pentapetalae</taxon>
        <taxon>rosids</taxon>
        <taxon>malvids</taxon>
        <taxon>Malvales</taxon>
        <taxon>Dipterocarpaceae</taxon>
        <taxon>Rubroshorea</taxon>
    </lineage>
</organism>
<dbReference type="GO" id="GO:0008270">
    <property type="term" value="F:zinc ion binding"/>
    <property type="evidence" value="ECO:0007669"/>
    <property type="project" value="UniProtKB-KW"/>
</dbReference>
<dbReference type="EMBL" id="BPVZ01000001">
    <property type="protein sequence ID" value="GKU86567.1"/>
    <property type="molecule type" value="Genomic_DNA"/>
</dbReference>
<dbReference type="InterPro" id="IPR054292">
    <property type="entry name" value="DUF7028"/>
</dbReference>
<feature type="domain" description="PHD-type" evidence="8">
    <location>
        <begin position="834"/>
        <end position="879"/>
    </location>
</feature>
<feature type="compositionally biased region" description="Basic residues" evidence="7">
    <location>
        <begin position="636"/>
        <end position="648"/>
    </location>
</feature>
<evidence type="ECO:0000256" key="2">
    <source>
        <dbReference type="ARBA" id="ARBA00022723"/>
    </source>
</evidence>
<dbReference type="PROSITE" id="PS50016">
    <property type="entry name" value="ZF_PHD_2"/>
    <property type="match status" value="1"/>
</dbReference>
<feature type="compositionally biased region" description="Basic and acidic residues" evidence="7">
    <location>
        <begin position="416"/>
        <end position="430"/>
    </location>
</feature>
<dbReference type="InterPro" id="IPR013083">
    <property type="entry name" value="Znf_RING/FYVE/PHD"/>
</dbReference>
<dbReference type="SMART" id="SM00249">
    <property type="entry name" value="PHD"/>
    <property type="match status" value="2"/>
</dbReference>
<dbReference type="PRINTS" id="PR00929">
    <property type="entry name" value="ATHOOK"/>
</dbReference>
<feature type="compositionally biased region" description="Basic residues" evidence="7">
    <location>
        <begin position="609"/>
        <end position="620"/>
    </location>
</feature>
<dbReference type="InterPro" id="IPR056511">
    <property type="entry name" value="IDM1_C"/>
</dbReference>
<feature type="compositionally biased region" description="Basic and acidic residues" evidence="7">
    <location>
        <begin position="309"/>
        <end position="330"/>
    </location>
</feature>
<dbReference type="GO" id="GO:0005634">
    <property type="term" value="C:nucleus"/>
    <property type="evidence" value="ECO:0007669"/>
    <property type="project" value="UniProtKB-SubCell"/>
</dbReference>
<evidence type="ECO:0000256" key="3">
    <source>
        <dbReference type="ARBA" id="ARBA00022771"/>
    </source>
</evidence>
<dbReference type="Proteomes" id="UP001054252">
    <property type="component" value="Unassembled WGS sequence"/>
</dbReference>
<keyword evidence="3 6" id="KW-0863">Zinc-finger</keyword>
<reference evidence="9 10" key="1">
    <citation type="journal article" date="2021" name="Commun. Biol.">
        <title>The genome of Shorea leprosula (Dipterocarpaceae) highlights the ecological relevance of drought in aseasonal tropical rainforests.</title>
        <authorList>
            <person name="Ng K.K.S."/>
            <person name="Kobayashi M.J."/>
            <person name="Fawcett J.A."/>
            <person name="Hatakeyama M."/>
            <person name="Paape T."/>
            <person name="Ng C.H."/>
            <person name="Ang C.C."/>
            <person name="Tnah L.H."/>
            <person name="Lee C.T."/>
            <person name="Nishiyama T."/>
            <person name="Sese J."/>
            <person name="O'Brien M.J."/>
            <person name="Copetti D."/>
            <person name="Mohd Noor M.I."/>
            <person name="Ong R.C."/>
            <person name="Putra M."/>
            <person name="Sireger I.Z."/>
            <person name="Indrioko S."/>
            <person name="Kosugi Y."/>
            <person name="Izuno A."/>
            <person name="Isagi Y."/>
            <person name="Lee S.L."/>
            <person name="Shimizu K.K."/>
        </authorList>
    </citation>
    <scope>NUCLEOTIDE SEQUENCE [LARGE SCALE GENOMIC DNA]</scope>
    <source>
        <strain evidence="9">214</strain>
    </source>
</reference>
<keyword evidence="10" id="KW-1185">Reference proteome</keyword>
<feature type="region of interest" description="Disordered" evidence="7">
    <location>
        <begin position="128"/>
        <end position="369"/>
    </location>
</feature>
<dbReference type="InterPro" id="IPR001965">
    <property type="entry name" value="Znf_PHD"/>
</dbReference>
<dbReference type="InterPro" id="IPR019787">
    <property type="entry name" value="Znf_PHD-finger"/>
</dbReference>